<reference evidence="1" key="1">
    <citation type="journal article" date="2019" name="MBio">
        <title>Virus Genomes from Deep Sea Sediments Expand the Ocean Megavirome and Support Independent Origins of Viral Gigantism.</title>
        <authorList>
            <person name="Backstrom D."/>
            <person name="Yutin N."/>
            <person name="Jorgensen S.L."/>
            <person name="Dharamshi J."/>
            <person name="Homa F."/>
            <person name="Zaremba-Niedwiedzka K."/>
            <person name="Spang A."/>
            <person name="Wolf Y.I."/>
            <person name="Koonin E.V."/>
            <person name="Ettema T.J."/>
        </authorList>
    </citation>
    <scope>NUCLEOTIDE SEQUENCE</scope>
</reference>
<sequence>MSEISTMIIVTTPTGSQFFLSGISSEKISEYISQFALQYDPFSDEYEHKIPHMGNNHVIVRKKHVTIHLSYTGVSHVLTGDFKTELEQFRHDFLSPTDWIHFNSRLYTGAGWTFPYGNLADVENALKNSELEYEIVYFDPNIRRESRKEYERNRKKRKTVSE</sequence>
<proteinExistence type="predicted"/>
<protein>
    <submittedName>
        <fullName evidence="1">Uncharacterized protein</fullName>
    </submittedName>
</protein>
<accession>A0A481YTY9</accession>
<gene>
    <name evidence="1" type="ORF">LCMAC102_03540</name>
</gene>
<evidence type="ECO:0000313" key="1">
    <source>
        <dbReference type="EMBL" id="QBK86559.1"/>
    </source>
</evidence>
<dbReference type="EMBL" id="MK500334">
    <property type="protein sequence ID" value="QBK86559.1"/>
    <property type="molecule type" value="Genomic_DNA"/>
</dbReference>
<name>A0A481YTY9_9VIRU</name>
<organism evidence="1">
    <name type="scientific">Marseillevirus LCMAC102</name>
    <dbReference type="NCBI Taxonomy" id="2506603"/>
    <lineage>
        <taxon>Viruses</taxon>
        <taxon>Varidnaviria</taxon>
        <taxon>Bamfordvirae</taxon>
        <taxon>Nucleocytoviricota</taxon>
        <taxon>Megaviricetes</taxon>
        <taxon>Pimascovirales</taxon>
        <taxon>Pimascovirales incertae sedis</taxon>
        <taxon>Marseilleviridae</taxon>
    </lineage>
</organism>